<dbReference type="PROSITE" id="PS51270">
    <property type="entry name" value="ZF_CTCHY"/>
    <property type="match status" value="1"/>
</dbReference>
<gene>
    <name evidence="7" type="ORF">D0Y65_030218</name>
</gene>
<dbReference type="Proteomes" id="UP000289340">
    <property type="component" value="Chromosome 11"/>
</dbReference>
<comment type="caution">
    <text evidence="7">The sequence shown here is derived from an EMBL/GenBank/DDBJ whole genome shotgun (WGS) entry which is preliminary data.</text>
</comment>
<dbReference type="PANTHER" id="PTHR21319">
    <property type="entry name" value="RING FINGER AND CHY ZINC FINGER DOMAIN-CONTAINING PROTEIN 1"/>
    <property type="match status" value="1"/>
</dbReference>
<keyword evidence="8" id="KW-1185">Reference proteome</keyword>
<feature type="domain" description="CHY-type" evidence="5">
    <location>
        <begin position="31"/>
        <end position="107"/>
    </location>
</feature>
<dbReference type="GO" id="GO:0016567">
    <property type="term" value="P:protein ubiquitination"/>
    <property type="evidence" value="ECO:0007669"/>
    <property type="project" value="TreeGrafter"/>
</dbReference>
<evidence type="ECO:0000256" key="3">
    <source>
        <dbReference type="ARBA" id="ARBA00022833"/>
    </source>
</evidence>
<accession>A0A445I2T0</accession>
<dbReference type="InterPro" id="IPR013083">
    <property type="entry name" value="Znf_RING/FYVE/PHD"/>
</dbReference>
<dbReference type="EMBL" id="QZWG01000011">
    <property type="protein sequence ID" value="RZB80398.1"/>
    <property type="molecule type" value="Genomic_DNA"/>
</dbReference>
<reference evidence="7 8" key="1">
    <citation type="submission" date="2018-09" db="EMBL/GenBank/DDBJ databases">
        <title>A high-quality reference genome of wild soybean provides a powerful tool to mine soybean genomes.</title>
        <authorList>
            <person name="Xie M."/>
            <person name="Chung C.Y.L."/>
            <person name="Li M.-W."/>
            <person name="Wong F.-L."/>
            <person name="Chan T.-F."/>
            <person name="Lam H.-M."/>
        </authorList>
    </citation>
    <scope>NUCLEOTIDE SEQUENCE [LARGE SCALE GENOMIC DNA]</scope>
    <source>
        <strain evidence="8">cv. W05</strain>
        <tissue evidence="7">Hypocotyl of etiolated seedlings</tissue>
    </source>
</reference>
<keyword evidence="1" id="KW-0479">Metal-binding</keyword>
<dbReference type="GO" id="GO:0008270">
    <property type="term" value="F:zinc ion binding"/>
    <property type="evidence" value="ECO:0007669"/>
    <property type="project" value="UniProtKB-KW"/>
</dbReference>
<evidence type="ECO:0000313" key="8">
    <source>
        <dbReference type="Proteomes" id="UP000289340"/>
    </source>
</evidence>
<evidence type="ECO:0000259" key="6">
    <source>
        <dbReference type="PROSITE" id="PS51270"/>
    </source>
</evidence>
<proteinExistence type="predicted"/>
<dbReference type="PANTHER" id="PTHR21319:SF58">
    <property type="entry name" value="E3 UBIQUITIN-PROTEIN LIGASE RZFP34"/>
    <property type="match status" value="1"/>
</dbReference>
<evidence type="ECO:0000256" key="4">
    <source>
        <dbReference type="PROSITE-ProRule" id="PRU00601"/>
    </source>
</evidence>
<dbReference type="InterPro" id="IPR017921">
    <property type="entry name" value="Znf_CTCHY"/>
</dbReference>
<evidence type="ECO:0000256" key="1">
    <source>
        <dbReference type="ARBA" id="ARBA00022723"/>
    </source>
</evidence>
<dbReference type="AlphaFoldDB" id="A0A445I2T0"/>
<keyword evidence="2 4" id="KW-0863">Zinc-finger</keyword>
<protein>
    <submittedName>
        <fullName evidence="7">E3 ubiquitin-protein ligase RZFP34 isoform B</fullName>
    </submittedName>
</protein>
<organism evidence="7 8">
    <name type="scientific">Glycine soja</name>
    <name type="common">Wild soybean</name>
    <dbReference type="NCBI Taxonomy" id="3848"/>
    <lineage>
        <taxon>Eukaryota</taxon>
        <taxon>Viridiplantae</taxon>
        <taxon>Streptophyta</taxon>
        <taxon>Embryophyta</taxon>
        <taxon>Tracheophyta</taxon>
        <taxon>Spermatophyta</taxon>
        <taxon>Magnoliopsida</taxon>
        <taxon>eudicotyledons</taxon>
        <taxon>Gunneridae</taxon>
        <taxon>Pentapetalae</taxon>
        <taxon>rosids</taxon>
        <taxon>fabids</taxon>
        <taxon>Fabales</taxon>
        <taxon>Fabaceae</taxon>
        <taxon>Papilionoideae</taxon>
        <taxon>50 kb inversion clade</taxon>
        <taxon>NPAAA clade</taxon>
        <taxon>indigoferoid/millettioid clade</taxon>
        <taxon>Phaseoleae</taxon>
        <taxon>Glycine</taxon>
        <taxon>Glycine subgen. Soja</taxon>
    </lineage>
</organism>
<evidence type="ECO:0000259" key="5">
    <source>
        <dbReference type="PROSITE" id="PS51266"/>
    </source>
</evidence>
<keyword evidence="3" id="KW-0862">Zinc</keyword>
<dbReference type="SUPFAM" id="SSF161219">
    <property type="entry name" value="CHY zinc finger-like"/>
    <property type="match status" value="1"/>
</dbReference>
<sequence length="210" mass="24119">MKTTAEVVSSHCLVVAECSQSSPTQLSAMEPQILNLGCMHYRRRCKIRAPCCDEVFDCRHCHNEAKNSEEVDAVDRHDVPRHEIKKVICSLCDVEQDVQQYCINCGICMGKYFCTICKFFDDDISKNQYHCDECGICRTGGKDNFFHCNRCGCCYSKVMEKGHRCVEGAMHHNCPVCFEYLFDTVREISVLPCAHTIHLDCVKEMEKHQR</sequence>
<dbReference type="SUPFAM" id="SSF57850">
    <property type="entry name" value="RING/U-box"/>
    <property type="match status" value="1"/>
</dbReference>
<evidence type="ECO:0000313" key="7">
    <source>
        <dbReference type="EMBL" id="RZB80398.1"/>
    </source>
</evidence>
<dbReference type="GO" id="GO:0005634">
    <property type="term" value="C:nucleus"/>
    <property type="evidence" value="ECO:0007669"/>
    <property type="project" value="TreeGrafter"/>
</dbReference>
<name>A0A445I2T0_GLYSO</name>
<dbReference type="GO" id="GO:0061630">
    <property type="term" value="F:ubiquitin protein ligase activity"/>
    <property type="evidence" value="ECO:0007669"/>
    <property type="project" value="TreeGrafter"/>
</dbReference>
<dbReference type="PROSITE" id="PS51266">
    <property type="entry name" value="ZF_CHY"/>
    <property type="match status" value="1"/>
</dbReference>
<dbReference type="InterPro" id="IPR008913">
    <property type="entry name" value="Znf_CHY"/>
</dbReference>
<feature type="domain" description="CTCHY-type" evidence="6">
    <location>
        <begin position="109"/>
        <end position="173"/>
    </location>
</feature>
<dbReference type="Pfam" id="PF05495">
    <property type="entry name" value="zf-CHY"/>
    <property type="match status" value="1"/>
</dbReference>
<dbReference type="GO" id="GO:0006511">
    <property type="term" value="P:ubiquitin-dependent protein catabolic process"/>
    <property type="evidence" value="ECO:0007669"/>
    <property type="project" value="TreeGrafter"/>
</dbReference>
<dbReference type="SUPFAM" id="SSF161245">
    <property type="entry name" value="Zinc hairpin stack"/>
    <property type="match status" value="1"/>
</dbReference>
<dbReference type="InterPro" id="IPR037275">
    <property type="entry name" value="Znf_CTCHY_sf"/>
</dbReference>
<dbReference type="InterPro" id="IPR037274">
    <property type="entry name" value="Znf_CHY_sf"/>
</dbReference>
<evidence type="ECO:0000256" key="2">
    <source>
        <dbReference type="ARBA" id="ARBA00022771"/>
    </source>
</evidence>
<dbReference type="Gene3D" id="3.30.40.10">
    <property type="entry name" value="Zinc/RING finger domain, C3HC4 (zinc finger)"/>
    <property type="match status" value="1"/>
</dbReference>